<organism evidence="1 2">
    <name type="scientific">Carnegiea gigantea</name>
    <dbReference type="NCBI Taxonomy" id="171969"/>
    <lineage>
        <taxon>Eukaryota</taxon>
        <taxon>Viridiplantae</taxon>
        <taxon>Streptophyta</taxon>
        <taxon>Embryophyta</taxon>
        <taxon>Tracheophyta</taxon>
        <taxon>Spermatophyta</taxon>
        <taxon>Magnoliopsida</taxon>
        <taxon>eudicotyledons</taxon>
        <taxon>Gunneridae</taxon>
        <taxon>Pentapetalae</taxon>
        <taxon>Caryophyllales</taxon>
        <taxon>Cactineae</taxon>
        <taxon>Cactaceae</taxon>
        <taxon>Cactoideae</taxon>
        <taxon>Echinocereeae</taxon>
        <taxon>Carnegiea</taxon>
    </lineage>
</organism>
<sequence>MENKVTKTSTRLSKIEGLLGVTEDLDVASGYTVLGGLATLTGQVQEMKRMLALLLDKEKSTPSPRRESDVENSSLVTRSIVGVASSTGQWVIPGARIYDPWCCATTPSTYGGARHAYKPGHNVQYLWWYELGHCATMSSTYGGTNLGDISHRPVPMVNLSWKFMMDLSVELWEFSPKMTGLGSSGSYLSWTSPQLGVEAVGQAVGCQRANHPTWVVTPPRDTPLGGTSWQGAFPSRHSPWVAVGGLGRKGALLEMRLQDGGYKVAVILGGWCVKRHTHSLCLFKEDKVV</sequence>
<dbReference type="AlphaFoldDB" id="A0A9Q1K1W2"/>
<evidence type="ECO:0000313" key="1">
    <source>
        <dbReference type="EMBL" id="KAJ8435142.1"/>
    </source>
</evidence>
<gene>
    <name evidence="1" type="ORF">Cgig2_018970</name>
</gene>
<evidence type="ECO:0000313" key="2">
    <source>
        <dbReference type="Proteomes" id="UP001153076"/>
    </source>
</evidence>
<dbReference type="Proteomes" id="UP001153076">
    <property type="component" value="Unassembled WGS sequence"/>
</dbReference>
<dbReference type="EMBL" id="JAKOGI010000430">
    <property type="protein sequence ID" value="KAJ8435142.1"/>
    <property type="molecule type" value="Genomic_DNA"/>
</dbReference>
<protein>
    <submittedName>
        <fullName evidence="1">Uncharacterized protein</fullName>
    </submittedName>
</protein>
<keyword evidence="2" id="KW-1185">Reference proteome</keyword>
<proteinExistence type="predicted"/>
<comment type="caution">
    <text evidence="1">The sequence shown here is derived from an EMBL/GenBank/DDBJ whole genome shotgun (WGS) entry which is preliminary data.</text>
</comment>
<reference evidence="1" key="1">
    <citation type="submission" date="2022-04" db="EMBL/GenBank/DDBJ databases">
        <title>Carnegiea gigantea Genome sequencing and assembly v2.</title>
        <authorList>
            <person name="Copetti D."/>
            <person name="Sanderson M.J."/>
            <person name="Burquez A."/>
            <person name="Wojciechowski M.F."/>
        </authorList>
    </citation>
    <scope>NUCLEOTIDE SEQUENCE</scope>
    <source>
        <strain evidence="1">SGP5-SGP5p</strain>
        <tissue evidence="1">Aerial part</tissue>
    </source>
</reference>
<accession>A0A9Q1K1W2</accession>
<name>A0A9Q1K1W2_9CARY</name>